<feature type="domain" description="Alanine racemase C-terminal" evidence="8">
    <location>
        <begin position="239"/>
        <end position="365"/>
    </location>
</feature>
<comment type="catalytic activity">
    <reaction evidence="1 7">
        <text>L-alanine = D-alanine</text>
        <dbReference type="Rhea" id="RHEA:20249"/>
        <dbReference type="ChEBI" id="CHEBI:57416"/>
        <dbReference type="ChEBI" id="CHEBI:57972"/>
        <dbReference type="EC" id="5.1.1.1"/>
    </reaction>
</comment>
<organism evidence="9 10">
    <name type="scientific">Magnetospirillum sulfuroxidans</name>
    <dbReference type="NCBI Taxonomy" id="611300"/>
    <lineage>
        <taxon>Bacteria</taxon>
        <taxon>Pseudomonadati</taxon>
        <taxon>Pseudomonadota</taxon>
        <taxon>Alphaproteobacteria</taxon>
        <taxon>Rhodospirillales</taxon>
        <taxon>Rhodospirillaceae</taxon>
        <taxon>Magnetospirillum</taxon>
    </lineage>
</organism>
<accession>A0ABS5I945</accession>
<dbReference type="InterPro" id="IPR020622">
    <property type="entry name" value="Ala_racemase_pyridoxalP-BS"/>
</dbReference>
<comment type="pathway">
    <text evidence="7">Amino-acid biosynthesis; D-alanine biosynthesis; D-alanine from L-alanine: step 1/1.</text>
</comment>
<dbReference type="EC" id="5.1.1.1" evidence="4 7"/>
<feature type="active site" description="Proton acceptor; specific for D-alanine" evidence="7">
    <location>
        <position position="39"/>
    </location>
</feature>
<evidence type="ECO:0000256" key="2">
    <source>
        <dbReference type="ARBA" id="ARBA00001933"/>
    </source>
</evidence>
<dbReference type="RefSeq" id="WP_211545730.1">
    <property type="nucleotide sequence ID" value="NZ_JAGTUF010000001.1"/>
</dbReference>
<dbReference type="Proteomes" id="UP000680714">
    <property type="component" value="Unassembled WGS sequence"/>
</dbReference>
<evidence type="ECO:0000256" key="5">
    <source>
        <dbReference type="ARBA" id="ARBA00022898"/>
    </source>
</evidence>
<feature type="binding site" evidence="7">
    <location>
        <position position="137"/>
    </location>
    <ligand>
        <name>substrate</name>
    </ligand>
</feature>
<dbReference type="InterPro" id="IPR029066">
    <property type="entry name" value="PLP-binding_barrel"/>
</dbReference>
<dbReference type="PROSITE" id="PS00395">
    <property type="entry name" value="ALANINE_RACEMASE"/>
    <property type="match status" value="1"/>
</dbReference>
<evidence type="ECO:0000256" key="3">
    <source>
        <dbReference type="ARBA" id="ARBA00007880"/>
    </source>
</evidence>
<dbReference type="GO" id="GO:0008784">
    <property type="term" value="F:alanine racemase activity"/>
    <property type="evidence" value="ECO:0007669"/>
    <property type="project" value="UniProtKB-EC"/>
</dbReference>
<evidence type="ECO:0000313" key="9">
    <source>
        <dbReference type="EMBL" id="MBR9970218.1"/>
    </source>
</evidence>
<sequence length="369" mass="38903">MTAHDRATGILTIDLDAIADNWRRLAARAPGAEAAGVVKADGYGLGAAAVARSLRQAGCKTFFVATIDEGIALRPIVGDARILVLGGVLPGTGADFIGHGLIPVLNSLEQIGLWSGFAQAAAKTLPAALHLDTGMNRLGLDRAAIDLVVDDRRRLAGIDTMLVMSHMACADEPEHGKNPEQLAAFQSMSESLALSTPRSLAASSTIFLGPDYHFDLIRPGAALYGLNPVPGQPNPMRPVLRLASRILQVRDVDTPQTVGYGASHRFKSKGRVATVAFGYADGLFRSLGNRGFGVIGGIKVPVVGRISMDLTTFDVTAVPPEHVHAGAMLELIGPDHDCDQLALEAGTIGYEVLTALSRRYLRDYIGGNG</sequence>
<dbReference type="SUPFAM" id="SSF51419">
    <property type="entry name" value="PLP-binding barrel"/>
    <property type="match status" value="1"/>
</dbReference>
<keyword evidence="5 7" id="KW-0663">Pyridoxal phosphate</keyword>
<dbReference type="InterPro" id="IPR011079">
    <property type="entry name" value="Ala_racemase_C"/>
</dbReference>
<evidence type="ECO:0000256" key="6">
    <source>
        <dbReference type="ARBA" id="ARBA00023235"/>
    </source>
</evidence>
<feature type="active site" description="Proton acceptor; specific for L-alanine" evidence="7">
    <location>
        <position position="260"/>
    </location>
</feature>
<protein>
    <recommendedName>
        <fullName evidence="4 7">Alanine racemase</fullName>
        <ecNumber evidence="4 7">5.1.1.1</ecNumber>
    </recommendedName>
</protein>
<dbReference type="InterPro" id="IPR000821">
    <property type="entry name" value="Ala_racemase"/>
</dbReference>
<dbReference type="SUPFAM" id="SSF50621">
    <property type="entry name" value="Alanine racemase C-terminal domain-like"/>
    <property type="match status" value="1"/>
</dbReference>
<dbReference type="Gene3D" id="2.40.37.10">
    <property type="entry name" value="Lyase, Ornithine Decarboxylase, Chain A, domain 1"/>
    <property type="match status" value="1"/>
</dbReference>
<gene>
    <name evidence="9" type="primary">alr</name>
    <name evidence="9" type="ORF">KEC16_00645</name>
</gene>
<keyword evidence="6 7" id="KW-0413">Isomerase</keyword>
<dbReference type="Pfam" id="PF00842">
    <property type="entry name" value="Ala_racemase_C"/>
    <property type="match status" value="1"/>
</dbReference>
<dbReference type="InterPro" id="IPR001608">
    <property type="entry name" value="Ala_racemase_N"/>
</dbReference>
<comment type="cofactor">
    <cofactor evidence="2 7">
        <name>pyridoxal 5'-phosphate</name>
        <dbReference type="ChEBI" id="CHEBI:597326"/>
    </cofactor>
</comment>
<name>A0ABS5I945_9PROT</name>
<dbReference type="PRINTS" id="PR00992">
    <property type="entry name" value="ALARACEMASE"/>
</dbReference>
<proteinExistence type="inferred from homology"/>
<dbReference type="NCBIfam" id="TIGR00492">
    <property type="entry name" value="alr"/>
    <property type="match status" value="1"/>
</dbReference>
<reference evidence="9 10" key="1">
    <citation type="submission" date="2021-04" db="EMBL/GenBank/DDBJ databases">
        <title>Magnetospirillum sulfuroxidans sp. nov., a facultative chemolithoautotrophic sulfur-oxidizing alphaproteobacterium isolated from freshwater sediment and proposals for Paramagetospirillum gen. nov., and Magnetospirillaceae fam. nov.</title>
        <authorList>
            <person name="Koziaeva V."/>
            <person name="Geelhoed J.S."/>
            <person name="Sorokin D.Y."/>
            <person name="Grouzdev D.S."/>
        </authorList>
    </citation>
    <scope>NUCLEOTIDE SEQUENCE [LARGE SCALE GENOMIC DNA]</scope>
    <source>
        <strain evidence="9 10">J10</strain>
    </source>
</reference>
<feature type="binding site" evidence="7">
    <location>
        <position position="308"/>
    </location>
    <ligand>
        <name>substrate</name>
    </ligand>
</feature>
<evidence type="ECO:0000256" key="1">
    <source>
        <dbReference type="ARBA" id="ARBA00000316"/>
    </source>
</evidence>
<evidence type="ECO:0000256" key="4">
    <source>
        <dbReference type="ARBA" id="ARBA00013089"/>
    </source>
</evidence>
<dbReference type="SMART" id="SM01005">
    <property type="entry name" value="Ala_racemase_C"/>
    <property type="match status" value="1"/>
</dbReference>
<dbReference type="CDD" id="cd00430">
    <property type="entry name" value="PLPDE_III_AR"/>
    <property type="match status" value="1"/>
</dbReference>
<comment type="function">
    <text evidence="7">Catalyzes the interconversion of L-alanine and D-alanine. May also act on other amino acids.</text>
</comment>
<comment type="similarity">
    <text evidence="3 7">Belongs to the alanine racemase family.</text>
</comment>
<feature type="modified residue" description="N6-(pyridoxal phosphate)lysine" evidence="7">
    <location>
        <position position="39"/>
    </location>
</feature>
<dbReference type="HAMAP" id="MF_01201">
    <property type="entry name" value="Ala_racemase"/>
    <property type="match status" value="1"/>
</dbReference>
<dbReference type="Gene3D" id="3.20.20.10">
    <property type="entry name" value="Alanine racemase"/>
    <property type="match status" value="1"/>
</dbReference>
<dbReference type="PANTHER" id="PTHR30511:SF0">
    <property type="entry name" value="ALANINE RACEMASE, CATABOLIC-RELATED"/>
    <property type="match status" value="1"/>
</dbReference>
<evidence type="ECO:0000259" key="8">
    <source>
        <dbReference type="SMART" id="SM01005"/>
    </source>
</evidence>
<evidence type="ECO:0000256" key="7">
    <source>
        <dbReference type="HAMAP-Rule" id="MF_01201"/>
    </source>
</evidence>
<dbReference type="PANTHER" id="PTHR30511">
    <property type="entry name" value="ALANINE RACEMASE"/>
    <property type="match status" value="1"/>
</dbReference>
<dbReference type="EMBL" id="JAGTUF010000001">
    <property type="protein sequence ID" value="MBR9970218.1"/>
    <property type="molecule type" value="Genomic_DNA"/>
</dbReference>
<comment type="caution">
    <text evidence="9">The sequence shown here is derived from an EMBL/GenBank/DDBJ whole genome shotgun (WGS) entry which is preliminary data.</text>
</comment>
<dbReference type="Pfam" id="PF01168">
    <property type="entry name" value="Ala_racemase_N"/>
    <property type="match status" value="1"/>
</dbReference>
<evidence type="ECO:0000313" key="10">
    <source>
        <dbReference type="Proteomes" id="UP000680714"/>
    </source>
</evidence>
<dbReference type="InterPro" id="IPR009006">
    <property type="entry name" value="Ala_racemase/Decarboxylase_C"/>
</dbReference>
<keyword evidence="10" id="KW-1185">Reference proteome</keyword>